<dbReference type="AlphaFoldDB" id="A0A336K9A4"/>
<evidence type="ECO:0000313" key="8">
    <source>
        <dbReference type="EMBL" id="SSX20335.1"/>
    </source>
</evidence>
<feature type="compositionally biased region" description="Polar residues" evidence="5">
    <location>
        <begin position="234"/>
        <end position="255"/>
    </location>
</feature>
<dbReference type="PROSITE" id="PS50020">
    <property type="entry name" value="WW_DOMAIN_2"/>
    <property type="match status" value="1"/>
</dbReference>
<dbReference type="GO" id="GO:1904263">
    <property type="term" value="P:positive regulation of TORC1 signaling"/>
    <property type="evidence" value="ECO:0007669"/>
    <property type="project" value="TreeGrafter"/>
</dbReference>
<dbReference type="SMART" id="SM00456">
    <property type="entry name" value="WW"/>
    <property type="match status" value="1"/>
</dbReference>
<feature type="compositionally biased region" description="Basic and acidic residues" evidence="5">
    <location>
        <begin position="105"/>
        <end position="123"/>
    </location>
</feature>
<dbReference type="InterPro" id="IPR036020">
    <property type="entry name" value="WW_dom_sf"/>
</dbReference>
<dbReference type="GO" id="GO:0010506">
    <property type="term" value="P:regulation of autophagy"/>
    <property type="evidence" value="ECO:0007669"/>
    <property type="project" value="TreeGrafter"/>
</dbReference>
<dbReference type="GO" id="GO:0006325">
    <property type="term" value="P:chromatin organization"/>
    <property type="evidence" value="ECO:0007669"/>
    <property type="project" value="UniProtKB-KW"/>
</dbReference>
<feature type="compositionally biased region" description="Low complexity" evidence="5">
    <location>
        <begin position="193"/>
        <end position="207"/>
    </location>
</feature>
<accession>A0A336K9A4</accession>
<dbReference type="InterPro" id="IPR038867">
    <property type="entry name" value="WAC"/>
</dbReference>
<dbReference type="InterPro" id="IPR001202">
    <property type="entry name" value="WW_dom"/>
</dbReference>
<feature type="coiled-coil region" evidence="4">
    <location>
        <begin position="520"/>
        <end position="593"/>
    </location>
</feature>
<dbReference type="GO" id="GO:0005634">
    <property type="term" value="C:nucleus"/>
    <property type="evidence" value="ECO:0007669"/>
    <property type="project" value="UniProtKB-SubCell"/>
</dbReference>
<evidence type="ECO:0000259" key="6">
    <source>
        <dbReference type="PROSITE" id="PS50020"/>
    </source>
</evidence>
<feature type="compositionally biased region" description="Basic and acidic residues" evidence="5">
    <location>
        <begin position="210"/>
        <end position="226"/>
    </location>
</feature>
<proteinExistence type="predicted"/>
<dbReference type="EMBL" id="UFQS01000116">
    <property type="protein sequence ID" value="SSW99955.1"/>
    <property type="molecule type" value="Genomic_DNA"/>
</dbReference>
<feature type="compositionally biased region" description="Low complexity" evidence="5">
    <location>
        <begin position="292"/>
        <end position="310"/>
    </location>
</feature>
<dbReference type="GO" id="GO:0000993">
    <property type="term" value="F:RNA polymerase II complex binding"/>
    <property type="evidence" value="ECO:0007669"/>
    <property type="project" value="TreeGrafter"/>
</dbReference>
<dbReference type="PROSITE" id="PS01159">
    <property type="entry name" value="WW_DOMAIN_1"/>
    <property type="match status" value="1"/>
</dbReference>
<dbReference type="Pfam" id="PF00397">
    <property type="entry name" value="WW"/>
    <property type="match status" value="1"/>
</dbReference>
<feature type="compositionally biased region" description="Basic and acidic residues" evidence="5">
    <location>
        <begin position="79"/>
        <end position="95"/>
    </location>
</feature>
<protein>
    <submittedName>
        <fullName evidence="7">CSON001045 protein</fullName>
    </submittedName>
</protein>
<gene>
    <name evidence="7" type="primary">CSON001045</name>
</gene>
<dbReference type="CDD" id="cd00201">
    <property type="entry name" value="WW"/>
    <property type="match status" value="1"/>
</dbReference>
<evidence type="ECO:0000256" key="5">
    <source>
        <dbReference type="SAM" id="MobiDB-lite"/>
    </source>
</evidence>
<feature type="compositionally biased region" description="Basic and acidic residues" evidence="5">
    <location>
        <begin position="25"/>
        <end position="43"/>
    </location>
</feature>
<dbReference type="Gene3D" id="2.20.70.10">
    <property type="match status" value="1"/>
</dbReference>
<feature type="region of interest" description="Disordered" evidence="5">
    <location>
        <begin position="446"/>
        <end position="503"/>
    </location>
</feature>
<evidence type="ECO:0000256" key="1">
    <source>
        <dbReference type="ARBA" id="ARBA00004123"/>
    </source>
</evidence>
<feature type="compositionally biased region" description="Polar residues" evidence="5">
    <location>
        <begin position="473"/>
        <end position="503"/>
    </location>
</feature>
<dbReference type="OMA" id="SRYFEKH"/>
<feature type="compositionally biased region" description="Polar residues" evidence="5">
    <location>
        <begin position="282"/>
        <end position="291"/>
    </location>
</feature>
<keyword evidence="4" id="KW-0175">Coiled coil</keyword>
<feature type="domain" description="WW" evidence="6">
    <location>
        <begin position="115"/>
        <end position="148"/>
    </location>
</feature>
<keyword evidence="3" id="KW-0539">Nucleus</keyword>
<reference evidence="8" key="2">
    <citation type="submission" date="2018-07" db="EMBL/GenBank/DDBJ databases">
        <authorList>
            <person name="Quirk P.G."/>
            <person name="Krulwich T.A."/>
        </authorList>
    </citation>
    <scope>NUCLEOTIDE SEQUENCE</scope>
</reference>
<evidence type="ECO:0000256" key="4">
    <source>
        <dbReference type="SAM" id="Coils"/>
    </source>
</evidence>
<feature type="compositionally biased region" description="Polar residues" evidence="5">
    <location>
        <begin position="318"/>
        <end position="330"/>
    </location>
</feature>
<evidence type="ECO:0000256" key="3">
    <source>
        <dbReference type="ARBA" id="ARBA00023242"/>
    </source>
</evidence>
<feature type="compositionally biased region" description="Basic and acidic residues" evidence="5">
    <location>
        <begin position="62"/>
        <end position="71"/>
    </location>
</feature>
<dbReference type="PANTHER" id="PTHR15911:SF6">
    <property type="entry name" value="WW DOMAIN-CONTAINING ADAPTER PROTEIN WITH COILED-COIL"/>
    <property type="match status" value="1"/>
</dbReference>
<dbReference type="GO" id="GO:0003682">
    <property type="term" value="F:chromatin binding"/>
    <property type="evidence" value="ECO:0007669"/>
    <property type="project" value="TreeGrafter"/>
</dbReference>
<dbReference type="PANTHER" id="PTHR15911">
    <property type="entry name" value="WW DOMAIN-CONTAINING ADAPTER PROTEIN WITH COILED-COIL"/>
    <property type="match status" value="1"/>
</dbReference>
<evidence type="ECO:0000313" key="7">
    <source>
        <dbReference type="EMBL" id="SSW99955.1"/>
    </source>
</evidence>
<organism evidence="7">
    <name type="scientific">Culicoides sonorensis</name>
    <name type="common">Biting midge</name>
    <dbReference type="NCBI Taxonomy" id="179676"/>
    <lineage>
        <taxon>Eukaryota</taxon>
        <taxon>Metazoa</taxon>
        <taxon>Ecdysozoa</taxon>
        <taxon>Arthropoda</taxon>
        <taxon>Hexapoda</taxon>
        <taxon>Insecta</taxon>
        <taxon>Pterygota</taxon>
        <taxon>Neoptera</taxon>
        <taxon>Endopterygota</taxon>
        <taxon>Diptera</taxon>
        <taxon>Nematocera</taxon>
        <taxon>Chironomoidea</taxon>
        <taxon>Ceratopogonidae</taxon>
        <taxon>Ceratopogoninae</taxon>
        <taxon>Culicoides</taxon>
        <taxon>Monoculicoides</taxon>
    </lineage>
</organism>
<feature type="compositionally biased region" description="Basic and acidic residues" evidence="5">
    <location>
        <begin position="1"/>
        <end position="15"/>
    </location>
</feature>
<dbReference type="EMBL" id="UFQT01000116">
    <property type="protein sequence ID" value="SSX20335.1"/>
    <property type="molecule type" value="Genomic_DNA"/>
</dbReference>
<feature type="region of interest" description="Disordered" evidence="5">
    <location>
        <begin position="1"/>
        <end position="356"/>
    </location>
</feature>
<keyword evidence="2" id="KW-0156">Chromatin regulator</keyword>
<evidence type="ECO:0000256" key="2">
    <source>
        <dbReference type="ARBA" id="ARBA00022853"/>
    </source>
</evidence>
<reference evidence="7" key="1">
    <citation type="submission" date="2018-04" db="EMBL/GenBank/DDBJ databases">
        <authorList>
            <person name="Go L.Y."/>
            <person name="Mitchell J.A."/>
        </authorList>
    </citation>
    <scope>NUCLEOTIDE SEQUENCE</scope>
    <source>
        <tissue evidence="7">Whole organism</tissue>
    </source>
</reference>
<name>A0A336K9A4_CULSO</name>
<dbReference type="VEuPathDB" id="VectorBase:CSON001045"/>
<comment type="subcellular location">
    <subcellularLocation>
        <location evidence="1">Nucleus</location>
    </subcellularLocation>
</comment>
<feature type="compositionally biased region" description="Basic and acidic residues" evidence="5">
    <location>
        <begin position="142"/>
        <end position="192"/>
    </location>
</feature>
<dbReference type="SUPFAM" id="SSF51045">
    <property type="entry name" value="WW domain"/>
    <property type="match status" value="1"/>
</dbReference>
<sequence>MVMHARNKERIDGYFEKSYQNSKYSKRDYDRDTNSRNYRDRDSPINNGRGGSYRSISPECDSPPRDRRERYQSSSYSQKMRDRDYKKDKYSDSRSQKRGSYSSQKSRDREYSKKDKYSGDWSEHTSSSGKKYYYNCKTEVSQWEKPREWLDKERTTSKDTRDRDYNHKDRDRNDYREKDLRDREYRDNKDRPSGYSGSSKSHSNSRSRWPTHDTDLPPHKRRREDNVDMEISPGDSTPTSETSYSHSSTPTTLARQQELPPHMNNNSSNDGVVHLANALPRISSNPATPTGNNSNSQSSHNSNNSNSNNHILHKMHHNSQQSDSASPIQGNGQGDVLMMSNTPGPPCGNSSNVSSPVVTMAGLPKILSQITGNKQIEQNDLNPQKALQTINNALARQQHNVGVNNCMSSAIASCSSNAMHEPSFRERVLNSPLYTSPHYNYSVNLSQSNLRDHGDGPPTPTQELDLDSRRLDAQTTSVSSLQGVMTSSQIGRLQHGPTLTPSHSKYMRTDLISHVTNWPAEMLEKQAQKLSEEAHVLGDLQCSKVSTELKCARSLVRITEITATLQEQKIMYLRQQIRRLEELKSQNSFMSDDL</sequence>